<organism evidence="2 3">
    <name type="scientific">Porites lobata</name>
    <dbReference type="NCBI Taxonomy" id="104759"/>
    <lineage>
        <taxon>Eukaryota</taxon>
        <taxon>Metazoa</taxon>
        <taxon>Cnidaria</taxon>
        <taxon>Anthozoa</taxon>
        <taxon>Hexacorallia</taxon>
        <taxon>Scleractinia</taxon>
        <taxon>Fungiina</taxon>
        <taxon>Poritidae</taxon>
        <taxon>Porites</taxon>
    </lineage>
</organism>
<proteinExistence type="predicted"/>
<gene>
    <name evidence="2" type="ORF">PLOB_00026532</name>
</gene>
<reference evidence="2 3" key="1">
    <citation type="submission" date="2022-05" db="EMBL/GenBank/DDBJ databases">
        <authorList>
            <consortium name="Genoscope - CEA"/>
            <person name="William W."/>
        </authorList>
    </citation>
    <scope>NUCLEOTIDE SEQUENCE [LARGE SCALE GENOMIC DNA]</scope>
</reference>
<evidence type="ECO:0000313" key="3">
    <source>
        <dbReference type="Proteomes" id="UP001159405"/>
    </source>
</evidence>
<comment type="caution">
    <text evidence="2">The sequence shown here is derived from an EMBL/GenBank/DDBJ whole genome shotgun (WGS) entry which is preliminary data.</text>
</comment>
<name>A0ABN8RVA6_9CNID</name>
<protein>
    <submittedName>
        <fullName evidence="2">Uncharacterized protein</fullName>
    </submittedName>
</protein>
<sequence length="103" mass="11853">MNLKISTPTAFHTASLNPKTSVTQGTYDIWRNNNPNKRLNLNANKLANVRRDIVNRQRDGITTPFERDANAVPEEQIANKKQQNDKNSESDVQDPLNIYRFTR</sequence>
<evidence type="ECO:0000313" key="2">
    <source>
        <dbReference type="EMBL" id="CAH3182270.1"/>
    </source>
</evidence>
<dbReference type="Proteomes" id="UP001159405">
    <property type="component" value="Unassembled WGS sequence"/>
</dbReference>
<keyword evidence="3" id="KW-1185">Reference proteome</keyword>
<accession>A0ABN8RVA6</accession>
<dbReference type="EMBL" id="CALNXK010000318">
    <property type="protein sequence ID" value="CAH3182270.1"/>
    <property type="molecule type" value="Genomic_DNA"/>
</dbReference>
<feature type="compositionally biased region" description="Basic and acidic residues" evidence="1">
    <location>
        <begin position="60"/>
        <end position="69"/>
    </location>
</feature>
<evidence type="ECO:0000256" key="1">
    <source>
        <dbReference type="SAM" id="MobiDB-lite"/>
    </source>
</evidence>
<feature type="region of interest" description="Disordered" evidence="1">
    <location>
        <begin position="60"/>
        <end position="103"/>
    </location>
</feature>